<keyword evidence="4 6" id="KW-1133">Transmembrane helix</keyword>
<gene>
    <name evidence="7" type="ORF">DW322_05315</name>
</gene>
<dbReference type="Proteomes" id="UP000471120">
    <property type="component" value="Unassembled WGS sequence"/>
</dbReference>
<evidence type="ECO:0000256" key="5">
    <source>
        <dbReference type="ARBA" id="ARBA00023136"/>
    </source>
</evidence>
<evidence type="ECO:0000256" key="1">
    <source>
        <dbReference type="ARBA" id="ARBA00004651"/>
    </source>
</evidence>
<keyword evidence="3 6" id="KW-0812">Transmembrane</keyword>
<accession>A0A6P2CAG2</accession>
<keyword evidence="2" id="KW-1003">Cell membrane</keyword>
<dbReference type="Pfam" id="PF01810">
    <property type="entry name" value="LysE"/>
    <property type="match status" value="1"/>
</dbReference>
<organism evidence="7 8">
    <name type="scientific">Rhodococcus rhodnii</name>
    <dbReference type="NCBI Taxonomy" id="38312"/>
    <lineage>
        <taxon>Bacteria</taxon>
        <taxon>Bacillati</taxon>
        <taxon>Actinomycetota</taxon>
        <taxon>Actinomycetes</taxon>
        <taxon>Mycobacteriales</taxon>
        <taxon>Nocardiaceae</taxon>
        <taxon>Rhodococcus</taxon>
    </lineage>
</organism>
<dbReference type="PANTHER" id="PTHR30086">
    <property type="entry name" value="ARGININE EXPORTER PROTEIN ARGO"/>
    <property type="match status" value="1"/>
</dbReference>
<dbReference type="PANTHER" id="PTHR30086:SF20">
    <property type="entry name" value="ARGININE EXPORTER PROTEIN ARGO-RELATED"/>
    <property type="match status" value="1"/>
</dbReference>
<feature type="transmembrane region" description="Helical" evidence="6">
    <location>
        <begin position="150"/>
        <end position="171"/>
    </location>
</feature>
<evidence type="ECO:0000256" key="6">
    <source>
        <dbReference type="SAM" id="Phobius"/>
    </source>
</evidence>
<evidence type="ECO:0000256" key="2">
    <source>
        <dbReference type="ARBA" id="ARBA00022475"/>
    </source>
</evidence>
<feature type="transmembrane region" description="Helical" evidence="6">
    <location>
        <begin position="191"/>
        <end position="217"/>
    </location>
</feature>
<dbReference type="AlphaFoldDB" id="A0A6P2CAG2"/>
<sequence>MPLLSSASLLAAGFGTGISLIAAIGAQNAFVLRQGVLRRNVGTVVAVCVVSDLVLIVAGVAGISALLSRAPGAIDVVRFAGAAFLLAYGLFAARRALWPSGDALTPSDSSARSGWAVLATCLALTWLNPHTYLDIVMLGSIGTRHGDGRWLFAAGAIVASIVWFTVLGFGARRLGAVLATPRAWRVLDAAVATLMIVLAVGLVASTPGGGAAVASLAP</sequence>
<evidence type="ECO:0000256" key="4">
    <source>
        <dbReference type="ARBA" id="ARBA00022989"/>
    </source>
</evidence>
<reference evidence="7 8" key="1">
    <citation type="submission" date="2018-07" db="EMBL/GenBank/DDBJ databases">
        <title>Genome sequence of Rhodococcus rhodnii ATCC 35071 from Rhodnius prolixus.</title>
        <authorList>
            <person name="Patel V."/>
            <person name="Vogel K.J."/>
        </authorList>
    </citation>
    <scope>NUCLEOTIDE SEQUENCE [LARGE SCALE GENOMIC DNA]</scope>
    <source>
        <strain evidence="7 8">ATCC 35071</strain>
    </source>
</reference>
<evidence type="ECO:0000313" key="8">
    <source>
        <dbReference type="Proteomes" id="UP000471120"/>
    </source>
</evidence>
<protein>
    <submittedName>
        <fullName evidence="7">Amino acid transporter</fullName>
    </submittedName>
</protein>
<evidence type="ECO:0000256" key="3">
    <source>
        <dbReference type="ARBA" id="ARBA00022692"/>
    </source>
</evidence>
<proteinExistence type="predicted"/>
<comment type="caution">
    <text evidence="7">The sequence shown here is derived from an EMBL/GenBank/DDBJ whole genome shotgun (WGS) entry which is preliminary data.</text>
</comment>
<feature type="transmembrane region" description="Helical" evidence="6">
    <location>
        <begin position="79"/>
        <end position="97"/>
    </location>
</feature>
<dbReference type="GO" id="GO:0015171">
    <property type="term" value="F:amino acid transmembrane transporter activity"/>
    <property type="evidence" value="ECO:0007669"/>
    <property type="project" value="TreeGrafter"/>
</dbReference>
<feature type="transmembrane region" description="Helical" evidence="6">
    <location>
        <begin position="117"/>
        <end position="138"/>
    </location>
</feature>
<dbReference type="EMBL" id="QRCM01000001">
    <property type="protein sequence ID" value="TXG89739.1"/>
    <property type="molecule type" value="Genomic_DNA"/>
</dbReference>
<keyword evidence="5 6" id="KW-0472">Membrane</keyword>
<name>A0A6P2CAG2_9NOCA</name>
<comment type="subcellular location">
    <subcellularLocation>
        <location evidence="1">Cell membrane</location>
        <topology evidence="1">Multi-pass membrane protein</topology>
    </subcellularLocation>
</comment>
<dbReference type="GO" id="GO:0005886">
    <property type="term" value="C:plasma membrane"/>
    <property type="evidence" value="ECO:0007669"/>
    <property type="project" value="UniProtKB-SubCell"/>
</dbReference>
<evidence type="ECO:0000313" key="7">
    <source>
        <dbReference type="EMBL" id="TXG89739.1"/>
    </source>
</evidence>
<feature type="transmembrane region" description="Helical" evidence="6">
    <location>
        <begin position="42"/>
        <end position="67"/>
    </location>
</feature>
<dbReference type="RefSeq" id="WP_010837879.1">
    <property type="nucleotide sequence ID" value="NZ_QRCM01000001.1"/>
</dbReference>
<dbReference type="InterPro" id="IPR001123">
    <property type="entry name" value="LeuE-type"/>
</dbReference>